<dbReference type="EMBL" id="JAXIOK010000019">
    <property type="protein sequence ID" value="KAK4747879.1"/>
    <property type="molecule type" value="Genomic_DNA"/>
</dbReference>
<dbReference type="AlphaFoldDB" id="A0AAN7JKD7"/>
<protein>
    <submittedName>
        <fullName evidence="2">Uncharacterized protein</fullName>
    </submittedName>
</protein>
<evidence type="ECO:0000313" key="3">
    <source>
        <dbReference type="Proteomes" id="UP001345219"/>
    </source>
</evidence>
<comment type="caution">
    <text evidence="2">The sequence shown here is derived from an EMBL/GenBank/DDBJ whole genome shotgun (WGS) entry which is preliminary data.</text>
</comment>
<feature type="region of interest" description="Disordered" evidence="1">
    <location>
        <begin position="1"/>
        <end position="20"/>
    </location>
</feature>
<reference evidence="2 3" key="1">
    <citation type="journal article" date="2023" name="Hortic Res">
        <title>Pangenome of water caltrop reveals structural variations and asymmetric subgenome divergence after allopolyploidization.</title>
        <authorList>
            <person name="Zhang X."/>
            <person name="Chen Y."/>
            <person name="Wang L."/>
            <person name="Yuan Y."/>
            <person name="Fang M."/>
            <person name="Shi L."/>
            <person name="Lu R."/>
            <person name="Comes H.P."/>
            <person name="Ma Y."/>
            <person name="Chen Y."/>
            <person name="Huang G."/>
            <person name="Zhou Y."/>
            <person name="Zheng Z."/>
            <person name="Qiu Y."/>
        </authorList>
    </citation>
    <scope>NUCLEOTIDE SEQUENCE [LARGE SCALE GENOMIC DNA]</scope>
    <source>
        <tissue evidence="2">Roots</tissue>
    </source>
</reference>
<evidence type="ECO:0000256" key="1">
    <source>
        <dbReference type="SAM" id="MobiDB-lite"/>
    </source>
</evidence>
<feature type="region of interest" description="Disordered" evidence="1">
    <location>
        <begin position="49"/>
        <end position="68"/>
    </location>
</feature>
<accession>A0AAN7JKD7</accession>
<evidence type="ECO:0000313" key="2">
    <source>
        <dbReference type="EMBL" id="KAK4747879.1"/>
    </source>
</evidence>
<keyword evidence="3" id="KW-1185">Reference proteome</keyword>
<dbReference type="Proteomes" id="UP001345219">
    <property type="component" value="Chromosome 12"/>
</dbReference>
<proteinExistence type="predicted"/>
<feature type="region of interest" description="Disordered" evidence="1">
    <location>
        <begin position="122"/>
        <end position="193"/>
    </location>
</feature>
<feature type="compositionally biased region" description="Basic and acidic residues" evidence="1">
    <location>
        <begin position="49"/>
        <end position="59"/>
    </location>
</feature>
<dbReference type="PANTHER" id="PTHR37724">
    <property type="entry name" value="OS02G0564300 PROTEIN"/>
    <property type="match status" value="1"/>
</dbReference>
<dbReference type="PANTHER" id="PTHR37724:SF1">
    <property type="entry name" value="OS02G0564300 PROTEIN"/>
    <property type="match status" value="1"/>
</dbReference>
<gene>
    <name evidence="2" type="ORF">SAY87_014465</name>
</gene>
<name>A0AAN7JKD7_9MYRT</name>
<organism evidence="2 3">
    <name type="scientific">Trapa incisa</name>
    <dbReference type="NCBI Taxonomy" id="236973"/>
    <lineage>
        <taxon>Eukaryota</taxon>
        <taxon>Viridiplantae</taxon>
        <taxon>Streptophyta</taxon>
        <taxon>Embryophyta</taxon>
        <taxon>Tracheophyta</taxon>
        <taxon>Spermatophyta</taxon>
        <taxon>Magnoliopsida</taxon>
        <taxon>eudicotyledons</taxon>
        <taxon>Gunneridae</taxon>
        <taxon>Pentapetalae</taxon>
        <taxon>rosids</taxon>
        <taxon>malvids</taxon>
        <taxon>Myrtales</taxon>
        <taxon>Lythraceae</taxon>
        <taxon>Trapa</taxon>
    </lineage>
</organism>
<sequence>MVGGPRTFPGGPDKWPWKRMHEKRVREKEKRLLAQEKLLHEARIRSEKRAKLAGEHDQVPDTSNTLGPMTLKDYIKALADRLMKGGAEEVCNGDGGEESEGDTGSGFVFPVQKEIFKSFSNSRISNAKPKNGTFWRQRKTHFRNDDTSSSDNDSDIDIEDASNWPRLSLGGQESDEDEKGGDRGVNMRRFGGRPSLGSYDKKIKKRVLLQLFEHETNFSPQMEFLRHEFSRKKMAENLGDVEEDYLLTQKR</sequence>